<evidence type="ECO:0000313" key="1">
    <source>
        <dbReference type="EMBL" id="PJJ65262.1"/>
    </source>
</evidence>
<dbReference type="InterPro" id="IPR023198">
    <property type="entry name" value="PGP-like_dom2"/>
</dbReference>
<dbReference type="OrthoDB" id="9776368at2"/>
<dbReference type="InterPro" id="IPR036412">
    <property type="entry name" value="HAD-like_sf"/>
</dbReference>
<dbReference type="GO" id="GO:0005829">
    <property type="term" value="C:cytosol"/>
    <property type="evidence" value="ECO:0007669"/>
    <property type="project" value="TreeGrafter"/>
</dbReference>
<organism evidence="1 2">
    <name type="scientific">Compostimonas suwonensis</name>
    <dbReference type="NCBI Taxonomy" id="1048394"/>
    <lineage>
        <taxon>Bacteria</taxon>
        <taxon>Bacillati</taxon>
        <taxon>Actinomycetota</taxon>
        <taxon>Actinomycetes</taxon>
        <taxon>Micrococcales</taxon>
        <taxon>Microbacteriaceae</taxon>
        <taxon>Compostimonas</taxon>
    </lineage>
</organism>
<dbReference type="InterPro" id="IPR023214">
    <property type="entry name" value="HAD_sf"/>
</dbReference>
<dbReference type="GO" id="GO:0004713">
    <property type="term" value="F:protein tyrosine kinase activity"/>
    <property type="evidence" value="ECO:0007669"/>
    <property type="project" value="TreeGrafter"/>
</dbReference>
<dbReference type="SUPFAM" id="SSF56784">
    <property type="entry name" value="HAD-like"/>
    <property type="match status" value="1"/>
</dbReference>
<dbReference type="PANTHER" id="PTHR43434:SF20">
    <property type="entry name" value="5'-NUCLEOTIDASE"/>
    <property type="match status" value="1"/>
</dbReference>
<proteinExistence type="predicted"/>
<dbReference type="InterPro" id="IPR050155">
    <property type="entry name" value="HAD-like_hydrolase_sf"/>
</dbReference>
<name>A0A2M9C423_9MICO</name>
<dbReference type="EMBL" id="PGFB01000001">
    <property type="protein sequence ID" value="PJJ65262.1"/>
    <property type="molecule type" value="Genomic_DNA"/>
</dbReference>
<sequence>MTTTTPALDTPSSPSRTWTCILFDLDGTITDSAPGIIERYAATLTDMGLPVPTPESLLTWIGPPIMDSFRYTAGMSEEEAQRALEIYRGHAARYGPSDGSAVYPGVAGLIRKIHEAGIPLGLATSKSESQANTVLDHFGLSQYFEVICGASEDEVRSTKADVIAEALRRLTERGVDLSQPVLVGDREHDVVGATEHGIPVIMVEWGYGSPAESEGTIAVVHSTDQLATLLLG</sequence>
<dbReference type="Gene3D" id="3.40.50.1000">
    <property type="entry name" value="HAD superfamily/HAD-like"/>
    <property type="match status" value="1"/>
</dbReference>
<dbReference type="RefSeq" id="WP_100343178.1">
    <property type="nucleotide sequence ID" value="NZ_PGFB01000001.1"/>
</dbReference>
<dbReference type="Proteomes" id="UP000230161">
    <property type="component" value="Unassembled WGS sequence"/>
</dbReference>
<dbReference type="InterPro" id="IPR041492">
    <property type="entry name" value="HAD_2"/>
</dbReference>
<keyword evidence="2" id="KW-1185">Reference proteome</keyword>
<evidence type="ECO:0000313" key="2">
    <source>
        <dbReference type="Proteomes" id="UP000230161"/>
    </source>
</evidence>
<protein>
    <submittedName>
        <fullName evidence="1">Phosphoglycolate phosphatase</fullName>
    </submittedName>
</protein>
<accession>A0A2M9C423</accession>
<dbReference type="AlphaFoldDB" id="A0A2M9C423"/>
<dbReference type="PANTHER" id="PTHR43434">
    <property type="entry name" value="PHOSPHOGLYCOLATE PHOSPHATASE"/>
    <property type="match status" value="1"/>
</dbReference>
<dbReference type="Gene3D" id="1.10.150.240">
    <property type="entry name" value="Putative phosphatase, domain 2"/>
    <property type="match status" value="1"/>
</dbReference>
<gene>
    <name evidence="1" type="ORF">CLV54_0291</name>
</gene>
<comment type="caution">
    <text evidence="1">The sequence shown here is derived from an EMBL/GenBank/DDBJ whole genome shotgun (WGS) entry which is preliminary data.</text>
</comment>
<dbReference type="Pfam" id="PF13419">
    <property type="entry name" value="HAD_2"/>
    <property type="match status" value="1"/>
</dbReference>
<reference evidence="1 2" key="1">
    <citation type="submission" date="2017-11" db="EMBL/GenBank/DDBJ databases">
        <title>Genomic Encyclopedia of Archaeal and Bacterial Type Strains, Phase II (KMG-II): From Individual Species to Whole Genera.</title>
        <authorList>
            <person name="Goeker M."/>
        </authorList>
    </citation>
    <scope>NUCLEOTIDE SEQUENCE [LARGE SCALE GENOMIC DNA]</scope>
    <source>
        <strain evidence="1 2">DSM 25625</strain>
    </source>
</reference>